<evidence type="ECO:0000313" key="4">
    <source>
        <dbReference type="EMBL" id="QDC38256.1"/>
    </source>
</evidence>
<dbReference type="Pfam" id="PF13193">
    <property type="entry name" value="AMP-binding_C"/>
    <property type="match status" value="1"/>
</dbReference>
<feature type="domain" description="AMP-dependent synthetase/ligase" evidence="2">
    <location>
        <begin position="42"/>
        <end position="414"/>
    </location>
</feature>
<dbReference type="RefSeq" id="WP_140042614.1">
    <property type="nucleotide sequence ID" value="NZ_CP041016.1"/>
</dbReference>
<dbReference type="EMBL" id="CP041016">
    <property type="protein sequence ID" value="QDC38256.1"/>
    <property type="molecule type" value="Genomic_DNA"/>
</dbReference>
<feature type="domain" description="AMP-binding enzyme C-terminal" evidence="3">
    <location>
        <begin position="465"/>
        <end position="542"/>
    </location>
</feature>
<dbReference type="InterPro" id="IPR025110">
    <property type="entry name" value="AMP-bd_C"/>
</dbReference>
<dbReference type="PANTHER" id="PTHR24096">
    <property type="entry name" value="LONG-CHAIN-FATTY-ACID--COA LIGASE"/>
    <property type="match status" value="1"/>
</dbReference>
<dbReference type="Gene3D" id="3.30.300.30">
    <property type="match status" value="1"/>
</dbReference>
<dbReference type="InterPro" id="IPR045851">
    <property type="entry name" value="AMP-bd_C_sf"/>
</dbReference>
<feature type="compositionally biased region" description="Polar residues" evidence="1">
    <location>
        <begin position="10"/>
        <end position="22"/>
    </location>
</feature>
<accession>A0A5B8CIX6</accession>
<feature type="region of interest" description="Disordered" evidence="1">
    <location>
        <begin position="1"/>
        <end position="26"/>
    </location>
</feature>
<dbReference type="Gene3D" id="3.40.50.12780">
    <property type="entry name" value="N-terminal domain of ligase-like"/>
    <property type="match status" value="1"/>
</dbReference>
<evidence type="ECO:0000256" key="1">
    <source>
        <dbReference type="SAM" id="MobiDB-lite"/>
    </source>
</evidence>
<reference evidence="4 5" key="1">
    <citation type="submission" date="2019-06" db="EMBL/GenBank/DDBJ databases">
        <title>Genome organization and adaptive potential of archetypical organophosphate degarding Sphingobium fuliginis ATCC 27551.</title>
        <authorList>
            <person name="Sarwar A."/>
            <person name="Parthasarathy S."/>
            <person name="Singh C."/>
            <person name="Siddavattam D."/>
        </authorList>
    </citation>
    <scope>NUCLEOTIDE SEQUENCE [LARGE SCALE GENOMIC DNA]</scope>
    <source>
        <strain evidence="4 5">ATCC 27551</strain>
    </source>
</reference>
<dbReference type="SUPFAM" id="SSF56801">
    <property type="entry name" value="Acetyl-CoA synthetase-like"/>
    <property type="match status" value="1"/>
</dbReference>
<name>A0A5B8CIX6_SPHSA</name>
<dbReference type="Pfam" id="PF00501">
    <property type="entry name" value="AMP-binding"/>
    <property type="match status" value="1"/>
</dbReference>
<evidence type="ECO:0000259" key="3">
    <source>
        <dbReference type="Pfam" id="PF13193"/>
    </source>
</evidence>
<sequence>MPISFRRDTSGSSLFSLPSQQPMKVKPTLTKPVSRTLGALIEEMASTRADAPALTFRHKTKSYTELRDDVVSVARALHALGVRSGDRVGLLLGNSFEWVITNFAVQQLGATMVALNSWYTAGELAYVIDHSDISLLVMHDRILKTDYVEMLEGMRPIAERFPKLRQIVVVGSVTLDCAIPWEDFLLRGQSTSDVDLSTIAKNVDPDSVAYQLYTSGSTARPKGVMLTHRHLIDNTWEIGVRMHFRSNDVVYMPLSLFWGMGCMNMLIGPLAHGAHIVLQEHFDAIEGLEIISRYGATVLAGTPNIIHAIVQHPRASEYDLSTLVKGTALATPEVSRQIIQTIMPYGVHCYGLTETHGFATVNDGSDSIDLRCTTEGKPMPGWEVRIVDPDTELVLERGQLGEIRLRGRMMAGYYKNPEATAEAYDDEGWFKTGDLGVLDEDGYLSFRGRFKEMLKTGGINVAPIEVEEVIMAHPDVEEAFVTGLPDEVQGEIVAAAIIIKRGRSLTPDAVKDYCAKRLAKYKQPRVVRFICHEEIPLTTTRKVHRMQLRTLFPEFDLANSEALNTRVS</sequence>
<dbReference type="InterPro" id="IPR000873">
    <property type="entry name" value="AMP-dep_synth/lig_dom"/>
</dbReference>
<organism evidence="4 5">
    <name type="scientific">Sphingobium fuliginis ATCC 27551</name>
    <dbReference type="NCBI Taxonomy" id="1208342"/>
    <lineage>
        <taxon>Bacteria</taxon>
        <taxon>Pseudomonadati</taxon>
        <taxon>Pseudomonadota</taxon>
        <taxon>Alphaproteobacteria</taxon>
        <taxon>Sphingomonadales</taxon>
        <taxon>Sphingomonadaceae</taxon>
        <taxon>Sphingobium</taxon>
    </lineage>
</organism>
<proteinExistence type="predicted"/>
<dbReference type="Proteomes" id="UP000311469">
    <property type="component" value="Chromosome cSF1"/>
</dbReference>
<dbReference type="GO" id="GO:0016405">
    <property type="term" value="F:CoA-ligase activity"/>
    <property type="evidence" value="ECO:0007669"/>
    <property type="project" value="TreeGrafter"/>
</dbReference>
<gene>
    <name evidence="4" type="ORF">FIL70_14515</name>
</gene>
<evidence type="ECO:0000259" key="2">
    <source>
        <dbReference type="Pfam" id="PF00501"/>
    </source>
</evidence>
<protein>
    <submittedName>
        <fullName evidence="4">AMP-binding protein</fullName>
    </submittedName>
</protein>
<dbReference type="InterPro" id="IPR042099">
    <property type="entry name" value="ANL_N_sf"/>
</dbReference>
<dbReference type="AlphaFoldDB" id="A0A5B8CIX6"/>
<evidence type="ECO:0000313" key="5">
    <source>
        <dbReference type="Proteomes" id="UP000311469"/>
    </source>
</evidence>
<dbReference type="KEGG" id="sufl:FIL70_14515"/>